<dbReference type="HOGENOM" id="CLU_007075_0_0_1"/>
<dbReference type="InterPro" id="IPR029063">
    <property type="entry name" value="SAM-dependent_MTases_sf"/>
</dbReference>
<feature type="region of interest" description="Disordered" evidence="8">
    <location>
        <begin position="929"/>
        <end position="959"/>
    </location>
</feature>
<dbReference type="SUPFAM" id="SSF53335">
    <property type="entry name" value="S-adenosyl-L-methionine-dependent methyltransferases"/>
    <property type="match status" value="1"/>
</dbReference>
<dbReference type="GO" id="GO:0008168">
    <property type="term" value="F:methyltransferase activity"/>
    <property type="evidence" value="ECO:0007669"/>
    <property type="project" value="InterPro"/>
</dbReference>
<evidence type="ECO:0000256" key="1">
    <source>
        <dbReference type="ARBA" id="ARBA00004173"/>
    </source>
</evidence>
<dbReference type="EMBL" id="KE148149">
    <property type="protein sequence ID" value="EPE08386.1"/>
    <property type="molecule type" value="Genomic_DNA"/>
</dbReference>
<dbReference type="Pfam" id="PF09243">
    <property type="entry name" value="Rsm22"/>
    <property type="match status" value="3"/>
</dbReference>
<feature type="region of interest" description="Disordered" evidence="8">
    <location>
        <begin position="533"/>
        <end position="559"/>
    </location>
</feature>
<name>S3C8W9_OPHP1</name>
<evidence type="ECO:0000256" key="4">
    <source>
        <dbReference type="ARBA" id="ARBA00023004"/>
    </source>
</evidence>
<dbReference type="GO" id="GO:0005763">
    <property type="term" value="C:mitochondrial small ribosomal subunit"/>
    <property type="evidence" value="ECO:0007669"/>
    <property type="project" value="TreeGrafter"/>
</dbReference>
<reference evidence="9 10" key="1">
    <citation type="journal article" date="2013" name="BMC Genomics">
        <title>The genome and transcriptome of the pine saprophyte Ophiostoma piceae, and a comparison with the bark beetle-associated pine pathogen Grosmannia clavigera.</title>
        <authorList>
            <person name="Haridas S."/>
            <person name="Wang Y."/>
            <person name="Lim L."/>
            <person name="Massoumi Alamouti S."/>
            <person name="Jackman S."/>
            <person name="Docking R."/>
            <person name="Robertson G."/>
            <person name="Birol I."/>
            <person name="Bohlmann J."/>
            <person name="Breuil C."/>
        </authorList>
    </citation>
    <scope>NUCLEOTIDE SEQUENCE [LARGE SCALE GENOMIC DNA]</scope>
    <source>
        <strain evidence="9 10">UAMH 11346</strain>
    </source>
</reference>
<protein>
    <submittedName>
        <fullName evidence="9">37s ribosomal protein rsm22</fullName>
    </submittedName>
</protein>
<evidence type="ECO:0000313" key="10">
    <source>
        <dbReference type="Proteomes" id="UP000016923"/>
    </source>
</evidence>
<accession>S3C8W9</accession>
<dbReference type="STRING" id="1262450.S3C8W9"/>
<keyword evidence="4" id="KW-0408">Iron</keyword>
<dbReference type="PANTHER" id="PTHR13184">
    <property type="entry name" value="37S RIBOSOMAL PROTEIN S22"/>
    <property type="match status" value="1"/>
</dbReference>
<comment type="function">
    <text evidence="7">Mitochondrial ribosome (mitoribosome) assembly factor. Binds at the interface of the head and body domains of the mitochondrial small ribosomal subunit (mt-SSU), occluding the mRNA channel and preventing compaction of the head domain towards the body. Probable inactive methyltransferase: retains the characteristic folding and ability to bind S-adenosyl-L-methionine, but it probably lost its methyltransferase activity.</text>
</comment>
<keyword evidence="9" id="KW-0689">Ribosomal protein</keyword>
<keyword evidence="6" id="KW-0496">Mitochondrion</keyword>
<feature type="compositionally biased region" description="Acidic residues" evidence="8">
    <location>
        <begin position="98"/>
        <end position="107"/>
    </location>
</feature>
<feature type="compositionally biased region" description="Acidic residues" evidence="8">
    <location>
        <begin position="535"/>
        <end position="553"/>
    </location>
</feature>
<evidence type="ECO:0000256" key="3">
    <source>
        <dbReference type="ARBA" id="ARBA00022946"/>
    </source>
</evidence>
<dbReference type="eggNOG" id="KOG2539">
    <property type="taxonomic scope" value="Eukaryota"/>
</dbReference>
<evidence type="ECO:0000256" key="5">
    <source>
        <dbReference type="ARBA" id="ARBA00023014"/>
    </source>
</evidence>
<dbReference type="GO" id="GO:0046872">
    <property type="term" value="F:metal ion binding"/>
    <property type="evidence" value="ECO:0007669"/>
    <property type="project" value="UniProtKB-KW"/>
</dbReference>
<feature type="compositionally biased region" description="Low complexity" evidence="8">
    <location>
        <begin position="25"/>
        <end position="44"/>
    </location>
</feature>
<keyword evidence="10" id="KW-1185">Reference proteome</keyword>
<feature type="compositionally biased region" description="Low complexity" evidence="8">
    <location>
        <begin position="225"/>
        <end position="250"/>
    </location>
</feature>
<sequence length="1053" mass="118247">MYRKELQRACPRSQAWLLQAFEAAASTSTTATTRTTSTSTTARRQFMTAREGRAREQRGLASPRRRGQAQRLLSTTHVRNEAANTEAAKDAKPADAADAADGDLPLGDETESIETIVRQAKATFGDTLPKDYLNAEELKLYQRLYGAPIRETHPVDVGIPRSDEDFPYRDVVAEKQNELFRETPNGYLEQVEYTRHEIMQMEAEFEGQFDPVHESESTEHDTSFEPTEPIVTETTEPSTTLQLTESTESIDSIKSTEPEILTGTQIDYIQAVAKNKRELAALMKLQRDFETSRAATMAEREAQEANEAAIMETVEEQQAREEEQEENENDEEYPEEEEEVDEELQQEMLADPNYRPRLHPLSIEGHGRPNPSTVNIPKRDVVLPITDLLRRTDISHVRQAAYQVFGGHGLPYSAHTPKPKAGKKGTGGNQNFEQRPVALSATQRRMSPIEADVYMSTVLPTTYASTMNTLVEVRKRLGPKWIQGLLERSRRGDGSLRVLDIGGGGGALAAWNQVFRSEVEVLRERGVLPRRAQVDEEIGQDDVQETQREEEDTEVKSRKDGRNGRFLVEKAVVVGNEELSFRASQFLNNTSFLPRLPDLLHSAENVGRHLDAPETPHPTMAKRKTYDVIIATHQIMGVDRPHQRRQIVDNLWANLNPNGGVLIVVEKGHPRGFEAVAYARQRLLDVFITPPPQSKEEAANPSSIVAEETPTDASETAAAKAAAGIYTSHRSSGMIVAPCTNHGKCPMYLRPGLTAGRKDFCHFSQRYIRPPFLQKIMNQSHRNHEDIQFSYVAVQRGSSPNAEKDVMEDVFAVAMGQAPPRVMPLVQGKEATEAAFAGYQDPEAEAEAEAEGQTETAETIAPEKVPHMLTLPRVYMAPLKRRGHVILDVCTPEGKLERWTVPRSYGKQAYHDARKASWGDLWALGGKTRIPREPRMGKDRKQAADAKRDEAEAELRDEEEMEDYLDEAEMERLQALTKASMVIKQKSTDNLLEHVNKNSLKAQAESAKVQAKKNKKKWDRQFKGYKGYKKQKQSRKAAAEQIMKAIGKQDGFE</sequence>
<keyword evidence="9" id="KW-0687">Ribonucleoprotein</keyword>
<dbReference type="GO" id="GO:0003735">
    <property type="term" value="F:structural constituent of ribosome"/>
    <property type="evidence" value="ECO:0007669"/>
    <property type="project" value="TreeGrafter"/>
</dbReference>
<dbReference type="GO" id="GO:0006412">
    <property type="term" value="P:translation"/>
    <property type="evidence" value="ECO:0007669"/>
    <property type="project" value="InterPro"/>
</dbReference>
<keyword evidence="2" id="KW-0479">Metal-binding</keyword>
<organism evidence="9 10">
    <name type="scientific">Ophiostoma piceae (strain UAMH 11346)</name>
    <name type="common">Sap stain fungus</name>
    <dbReference type="NCBI Taxonomy" id="1262450"/>
    <lineage>
        <taxon>Eukaryota</taxon>
        <taxon>Fungi</taxon>
        <taxon>Dikarya</taxon>
        <taxon>Ascomycota</taxon>
        <taxon>Pezizomycotina</taxon>
        <taxon>Sordariomycetes</taxon>
        <taxon>Sordariomycetidae</taxon>
        <taxon>Ophiostomatales</taxon>
        <taxon>Ophiostomataceae</taxon>
        <taxon>Ophiostoma</taxon>
    </lineage>
</organism>
<evidence type="ECO:0000313" key="9">
    <source>
        <dbReference type="EMBL" id="EPE08386.1"/>
    </source>
</evidence>
<dbReference type="InterPro" id="IPR052571">
    <property type="entry name" value="Mt_RNA_Methyltransferase"/>
</dbReference>
<keyword evidence="5" id="KW-0411">Iron-sulfur</keyword>
<dbReference type="Proteomes" id="UP000016923">
    <property type="component" value="Unassembled WGS sequence"/>
</dbReference>
<dbReference type="VEuPathDB" id="FungiDB:F503_01169"/>
<dbReference type="OMA" id="CTNHSTC"/>
<evidence type="ECO:0000256" key="7">
    <source>
        <dbReference type="ARBA" id="ARBA00045681"/>
    </source>
</evidence>
<evidence type="ECO:0000256" key="6">
    <source>
        <dbReference type="ARBA" id="ARBA00023128"/>
    </source>
</evidence>
<dbReference type="GO" id="GO:0051536">
    <property type="term" value="F:iron-sulfur cluster binding"/>
    <property type="evidence" value="ECO:0007669"/>
    <property type="project" value="UniProtKB-KW"/>
</dbReference>
<feature type="compositionally biased region" description="Basic and acidic residues" evidence="8">
    <location>
        <begin position="930"/>
        <end position="954"/>
    </location>
</feature>
<feature type="region of interest" description="Disordered" evidence="8">
    <location>
        <begin position="214"/>
        <end position="256"/>
    </location>
</feature>
<feature type="region of interest" description="Disordered" evidence="8">
    <location>
        <begin position="691"/>
        <end position="712"/>
    </location>
</feature>
<gene>
    <name evidence="9" type="ORF">F503_01169</name>
</gene>
<dbReference type="InterPro" id="IPR015324">
    <property type="entry name" value="Ribosomal_Rsm22-like"/>
</dbReference>
<dbReference type="OrthoDB" id="421327at2759"/>
<feature type="region of interest" description="Disordered" evidence="8">
    <location>
        <begin position="315"/>
        <end position="345"/>
    </location>
</feature>
<keyword evidence="3" id="KW-0809">Transit peptide</keyword>
<feature type="compositionally biased region" description="Basic and acidic residues" evidence="8">
    <location>
        <begin position="214"/>
        <end position="223"/>
    </location>
</feature>
<evidence type="ECO:0000256" key="2">
    <source>
        <dbReference type="ARBA" id="ARBA00022723"/>
    </source>
</evidence>
<evidence type="ECO:0000256" key="8">
    <source>
        <dbReference type="SAM" id="MobiDB-lite"/>
    </source>
</evidence>
<feature type="region of interest" description="Disordered" evidence="8">
    <location>
        <begin position="25"/>
        <end position="107"/>
    </location>
</feature>
<comment type="subcellular location">
    <subcellularLocation>
        <location evidence="1">Mitochondrion</location>
    </subcellularLocation>
</comment>
<dbReference type="AlphaFoldDB" id="S3C8W9"/>
<proteinExistence type="predicted"/>
<feature type="compositionally biased region" description="Acidic residues" evidence="8">
    <location>
        <begin position="322"/>
        <end position="345"/>
    </location>
</feature>
<dbReference type="PANTHER" id="PTHR13184:SF5">
    <property type="entry name" value="METHYLTRANSFERASE-LIKE PROTEIN 17, MITOCHONDRIAL"/>
    <property type="match status" value="1"/>
</dbReference>